<dbReference type="GO" id="GO:0005737">
    <property type="term" value="C:cytoplasm"/>
    <property type="evidence" value="ECO:0007669"/>
    <property type="project" value="InterPro"/>
</dbReference>
<dbReference type="GO" id="GO:0005085">
    <property type="term" value="F:guanyl-nucleotide exchange factor activity"/>
    <property type="evidence" value="ECO:0007669"/>
    <property type="project" value="InterPro"/>
</dbReference>
<dbReference type="InterPro" id="IPR044926">
    <property type="entry name" value="RGS_subdomain_2"/>
</dbReference>
<dbReference type="FunFam" id="1.20.900.10:FF:000006">
    <property type="entry name" value="Rho guanine nucleotide exchange factor (GEF) 11"/>
    <property type="match status" value="1"/>
</dbReference>
<dbReference type="PANTHER" id="PTHR45872">
    <property type="entry name" value="RHO GUANINE NUCLEOTIDE EXCHANGE FACTOR 2, ISOFORM D"/>
    <property type="match status" value="1"/>
</dbReference>
<name>A0A8T2NCJ2_9TELE</name>
<dbReference type="SUPFAM" id="SSF48097">
    <property type="entry name" value="Regulator of G-protein signaling, RGS"/>
    <property type="match status" value="1"/>
</dbReference>
<feature type="compositionally biased region" description="Low complexity" evidence="3">
    <location>
        <begin position="431"/>
        <end position="443"/>
    </location>
</feature>
<dbReference type="InterPro" id="IPR001331">
    <property type="entry name" value="GDS_CDC24_CS"/>
</dbReference>
<feature type="compositionally biased region" description="Polar residues" evidence="3">
    <location>
        <begin position="170"/>
        <end position="179"/>
    </location>
</feature>
<feature type="domain" description="DH" evidence="4">
    <location>
        <begin position="489"/>
        <end position="678"/>
    </location>
</feature>
<dbReference type="GO" id="GO:0016020">
    <property type="term" value="C:membrane"/>
    <property type="evidence" value="ECO:0007669"/>
    <property type="project" value="UniProtKB-SubCell"/>
</dbReference>
<evidence type="ECO:0000313" key="5">
    <source>
        <dbReference type="EMBL" id="KAG9337714.1"/>
    </source>
</evidence>
<comment type="subcellular location">
    <subcellularLocation>
        <location evidence="1">Membrane</location>
    </subcellularLocation>
</comment>
<dbReference type="AlphaFoldDB" id="A0A8T2NCJ2"/>
<gene>
    <name evidence="5" type="ORF">JZ751_028211</name>
</gene>
<dbReference type="Pfam" id="PF09128">
    <property type="entry name" value="RGS-like"/>
    <property type="match status" value="1"/>
</dbReference>
<feature type="compositionally biased region" description="Low complexity" evidence="3">
    <location>
        <begin position="239"/>
        <end position="268"/>
    </location>
</feature>
<dbReference type="Pfam" id="PF00621">
    <property type="entry name" value="RhoGEF"/>
    <property type="match status" value="1"/>
</dbReference>
<feature type="compositionally biased region" description="Basic and acidic residues" evidence="3">
    <location>
        <begin position="221"/>
        <end position="231"/>
    </location>
</feature>
<evidence type="ECO:0000256" key="2">
    <source>
        <dbReference type="ARBA" id="ARBA00023136"/>
    </source>
</evidence>
<reference evidence="5" key="1">
    <citation type="thesis" date="2021" institute="BYU ScholarsArchive" country="Provo, UT, USA">
        <title>Applications of and Algorithms for Genome Assembly and Genomic Analyses with an Emphasis on Marine Teleosts.</title>
        <authorList>
            <person name="Pickett B.D."/>
        </authorList>
    </citation>
    <scope>NUCLEOTIDE SEQUENCE</scope>
    <source>
        <strain evidence="5">HI-2016</strain>
    </source>
</reference>
<organism evidence="5 6">
    <name type="scientific">Albula glossodonta</name>
    <name type="common">roundjaw bonefish</name>
    <dbReference type="NCBI Taxonomy" id="121402"/>
    <lineage>
        <taxon>Eukaryota</taxon>
        <taxon>Metazoa</taxon>
        <taxon>Chordata</taxon>
        <taxon>Craniata</taxon>
        <taxon>Vertebrata</taxon>
        <taxon>Euteleostomi</taxon>
        <taxon>Actinopterygii</taxon>
        <taxon>Neopterygii</taxon>
        <taxon>Teleostei</taxon>
        <taxon>Albuliformes</taxon>
        <taxon>Albulidae</taxon>
        <taxon>Albula</taxon>
    </lineage>
</organism>
<dbReference type="SUPFAM" id="SSF48065">
    <property type="entry name" value="DBL homology domain (DH-domain)"/>
    <property type="match status" value="1"/>
</dbReference>
<comment type="caution">
    <text evidence="5">The sequence shown here is derived from an EMBL/GenBank/DDBJ whole genome shotgun (WGS) entry which is preliminary data.</text>
</comment>
<feature type="region of interest" description="Disordered" evidence="3">
    <location>
        <begin position="332"/>
        <end position="374"/>
    </location>
</feature>
<dbReference type="InterPro" id="IPR036305">
    <property type="entry name" value="RGS_sf"/>
</dbReference>
<dbReference type="PROSITE" id="PS00741">
    <property type="entry name" value="DH_1"/>
    <property type="match status" value="1"/>
</dbReference>
<evidence type="ECO:0000313" key="6">
    <source>
        <dbReference type="Proteomes" id="UP000824540"/>
    </source>
</evidence>
<dbReference type="PANTHER" id="PTHR45872:SF4">
    <property type="entry name" value="RHO GUANINE NUCLEOTIDE EXCHANGE FACTOR 1"/>
    <property type="match status" value="1"/>
</dbReference>
<dbReference type="GO" id="GO:0035556">
    <property type="term" value="P:intracellular signal transduction"/>
    <property type="evidence" value="ECO:0007669"/>
    <property type="project" value="InterPro"/>
</dbReference>
<feature type="region of interest" description="Disordered" evidence="3">
    <location>
        <begin position="431"/>
        <end position="461"/>
    </location>
</feature>
<evidence type="ECO:0000259" key="4">
    <source>
        <dbReference type="PROSITE" id="PS50010"/>
    </source>
</evidence>
<keyword evidence="2" id="KW-0472">Membrane</keyword>
<dbReference type="CDD" id="cd00160">
    <property type="entry name" value="RhoGEF"/>
    <property type="match status" value="1"/>
</dbReference>
<dbReference type="SMART" id="SM00325">
    <property type="entry name" value="RhoGEF"/>
    <property type="match status" value="1"/>
</dbReference>
<dbReference type="Gene3D" id="1.20.900.10">
    <property type="entry name" value="Dbl homology (DH) domain"/>
    <property type="match status" value="1"/>
</dbReference>
<dbReference type="EMBL" id="JAFBMS010000081">
    <property type="protein sequence ID" value="KAG9337714.1"/>
    <property type="molecule type" value="Genomic_DNA"/>
</dbReference>
<feature type="compositionally biased region" description="Pro residues" evidence="3">
    <location>
        <begin position="444"/>
        <end position="453"/>
    </location>
</feature>
<evidence type="ECO:0000256" key="3">
    <source>
        <dbReference type="SAM" id="MobiDB-lite"/>
    </source>
</evidence>
<dbReference type="InterPro" id="IPR000219">
    <property type="entry name" value="DH_dom"/>
</dbReference>
<proteinExistence type="predicted"/>
<dbReference type="GO" id="GO:0007186">
    <property type="term" value="P:G protein-coupled receptor signaling pathway"/>
    <property type="evidence" value="ECO:0007669"/>
    <property type="project" value="TreeGrafter"/>
</dbReference>
<evidence type="ECO:0000256" key="1">
    <source>
        <dbReference type="ARBA" id="ARBA00004370"/>
    </source>
</evidence>
<dbReference type="Gene3D" id="1.10.167.10">
    <property type="entry name" value="Regulator of G-protein Signalling 4, domain 2"/>
    <property type="match status" value="1"/>
</dbReference>
<accession>A0A8T2NCJ2</accession>
<dbReference type="Proteomes" id="UP000824540">
    <property type="component" value="Unassembled WGS sequence"/>
</dbReference>
<dbReference type="InterPro" id="IPR035899">
    <property type="entry name" value="DBL_dom_sf"/>
</dbReference>
<sequence>MVDDQCSHFTSIELVKCRPAHLLVFLQHVMLQFDCTRVLCYLHADLFKQFSAKETKKQFVDFYNTFLDKGAVLRVPVPPHVAYELDRTRPDLLSDDVQKRYAQEIQALLAQDVIRQLEDFRQKRMMGMTPSEAGLLEVESYQPTDKVTQEMKERAVAEALLDKMSEMQSRETQSFQIPPSENRVKNRSKERREKCHVKDPWHEEKRRFHQVQAERGISPHSVRDGTLDRGRQKSVPNMVSGSVQGSEGSEGSGVSISVTSSPDSSHSEMGLPSSRSDPQSISEGGDVSPAGLPGNLSVWEAGLTSDTPLEDSQDKDRPLRLGRSESLCVVDRRRSLRGSGARGKQSRSRSDVDLQAASASSHPPSPSPSHCPLEQKSVDADVNIIHHFVVTIFFPFRPLCVTPPLFSLSLLFPSYSLSLLLSLSPCSLSSADSGATPTESSAPGPSPTGPTPPQEELEPRLQELEQDPPNWREQALSHTLSKLSKKETKRQEVINELFITEHAHVRMLSVLQTVFFRPLEREAIMTLPELSAIFPSLDEIIDMHYAFYESMKKLRQENNFVVKSIGSTLLHMFNGAEGEWFQKLTSRFCSHQSYALEQIKTRQKKDPRFNTFIQDAESKPQCRRLQLKDIIPIEMQRLTKYPLLLENIAKSTEDSSERECIQQAADCCRKILNHVNEEVKEMENLLTLRDYQRRLDTSGLKPSNDLYVEYKVGEGNRPMLRKTGTKAAFMGGAVPVKHCFIGGCNSL</sequence>
<feature type="compositionally biased region" description="Basic and acidic residues" evidence="3">
    <location>
        <begin position="190"/>
        <end position="206"/>
    </location>
</feature>
<feature type="compositionally biased region" description="Polar residues" evidence="3">
    <location>
        <begin position="273"/>
        <end position="282"/>
    </location>
</feature>
<feature type="region of interest" description="Disordered" evidence="3">
    <location>
        <begin position="165"/>
        <end position="299"/>
    </location>
</feature>
<dbReference type="PROSITE" id="PS50010">
    <property type="entry name" value="DH_2"/>
    <property type="match status" value="1"/>
</dbReference>
<keyword evidence="6" id="KW-1185">Reference proteome</keyword>
<dbReference type="InterPro" id="IPR015212">
    <property type="entry name" value="RGS-like_dom"/>
</dbReference>
<dbReference type="GO" id="GO:0001664">
    <property type="term" value="F:G protein-coupled receptor binding"/>
    <property type="evidence" value="ECO:0007669"/>
    <property type="project" value="TreeGrafter"/>
</dbReference>
<dbReference type="OrthoDB" id="2272012at2759"/>
<protein>
    <recommendedName>
        <fullName evidence="4">DH domain-containing protein</fullName>
    </recommendedName>
</protein>